<feature type="active site" description="Acyl-thioester intermediate" evidence="16 17">
    <location>
        <position position="128"/>
    </location>
</feature>
<evidence type="ECO:0000256" key="8">
    <source>
        <dbReference type="ARBA" id="ARBA00022605"/>
    </source>
</evidence>
<evidence type="ECO:0000256" key="16">
    <source>
        <dbReference type="HAMAP-Rule" id="MF_02121"/>
    </source>
</evidence>
<evidence type="ECO:0000256" key="4">
    <source>
        <dbReference type="ARBA" id="ARBA00005097"/>
    </source>
</evidence>
<evidence type="ECO:0000256" key="2">
    <source>
        <dbReference type="ARBA" id="ARBA00005021"/>
    </source>
</evidence>
<dbReference type="InterPro" id="IPR005986">
    <property type="entry name" value="Asp_semialdehyde_DH_beta"/>
</dbReference>
<dbReference type="Gene3D" id="3.30.360.10">
    <property type="entry name" value="Dihydrodipicolinate Reductase, domain 2"/>
    <property type="match status" value="1"/>
</dbReference>
<dbReference type="GO" id="GO:0019877">
    <property type="term" value="P:diaminopimelate biosynthetic process"/>
    <property type="evidence" value="ECO:0007669"/>
    <property type="project" value="UniProtKB-UniRule"/>
</dbReference>
<evidence type="ECO:0000256" key="17">
    <source>
        <dbReference type="PIRSR" id="PIRSR000148-1"/>
    </source>
</evidence>
<dbReference type="GO" id="GO:0051287">
    <property type="term" value="F:NAD binding"/>
    <property type="evidence" value="ECO:0007669"/>
    <property type="project" value="InterPro"/>
</dbReference>
<evidence type="ECO:0000256" key="1">
    <source>
        <dbReference type="ARBA" id="ARBA00002492"/>
    </source>
</evidence>
<organism evidence="20 21">
    <name type="scientific">Brachyspira pilosicoli P43/6/78</name>
    <dbReference type="NCBI Taxonomy" id="1042417"/>
    <lineage>
        <taxon>Bacteria</taxon>
        <taxon>Pseudomonadati</taxon>
        <taxon>Spirochaetota</taxon>
        <taxon>Spirochaetia</taxon>
        <taxon>Brachyspirales</taxon>
        <taxon>Brachyspiraceae</taxon>
        <taxon>Brachyspira</taxon>
    </lineage>
</organism>
<name>A0A3B6VME2_BRAPL</name>
<evidence type="ECO:0000313" key="20">
    <source>
        <dbReference type="EMBL" id="AGA67036.1"/>
    </source>
</evidence>
<dbReference type="InterPro" id="IPR000319">
    <property type="entry name" value="Asp-semialdehyde_DH_CS"/>
</dbReference>
<dbReference type="PIRSF" id="PIRSF000148">
    <property type="entry name" value="ASA_dh"/>
    <property type="match status" value="1"/>
</dbReference>
<comment type="similarity">
    <text evidence="5 16">Belongs to the aspartate-semialdehyde dehydrogenase family.</text>
</comment>
<dbReference type="GO" id="GO:0071266">
    <property type="term" value="P:'de novo' L-methionine biosynthetic process"/>
    <property type="evidence" value="ECO:0007669"/>
    <property type="project" value="UniProtKB-UniRule"/>
</dbReference>
<comment type="catalytic activity">
    <reaction evidence="15 16">
        <text>L-aspartate 4-semialdehyde + phosphate + NADP(+) = 4-phospho-L-aspartate + NADPH + H(+)</text>
        <dbReference type="Rhea" id="RHEA:24284"/>
        <dbReference type="ChEBI" id="CHEBI:15378"/>
        <dbReference type="ChEBI" id="CHEBI:43474"/>
        <dbReference type="ChEBI" id="CHEBI:57535"/>
        <dbReference type="ChEBI" id="CHEBI:57783"/>
        <dbReference type="ChEBI" id="CHEBI:58349"/>
        <dbReference type="ChEBI" id="CHEBI:537519"/>
        <dbReference type="EC" id="1.2.1.11"/>
    </reaction>
</comment>
<keyword evidence="11 16" id="KW-0220">Diaminopimelate biosynthesis</keyword>
<dbReference type="CDD" id="cd02316">
    <property type="entry name" value="VcASADH2_like_N"/>
    <property type="match status" value="1"/>
</dbReference>
<evidence type="ECO:0000256" key="12">
    <source>
        <dbReference type="ARBA" id="ARBA00023002"/>
    </source>
</evidence>
<dbReference type="PANTHER" id="PTHR46278">
    <property type="entry name" value="DEHYDROGENASE, PUTATIVE-RELATED"/>
    <property type="match status" value="1"/>
</dbReference>
<dbReference type="GeneID" id="56439734"/>
<dbReference type="SMART" id="SM00859">
    <property type="entry name" value="Semialdhyde_dh"/>
    <property type="match status" value="1"/>
</dbReference>
<dbReference type="Proteomes" id="UP000010793">
    <property type="component" value="Chromosome"/>
</dbReference>
<keyword evidence="9 16" id="KW-0791">Threonine biosynthesis</keyword>
<dbReference type="PROSITE" id="PS01103">
    <property type="entry name" value="ASD"/>
    <property type="match status" value="1"/>
</dbReference>
<evidence type="ECO:0000256" key="5">
    <source>
        <dbReference type="ARBA" id="ARBA00010584"/>
    </source>
</evidence>
<dbReference type="PANTHER" id="PTHR46278:SF2">
    <property type="entry name" value="ASPARTATE-SEMIALDEHYDE DEHYDROGENASE"/>
    <property type="match status" value="1"/>
</dbReference>
<keyword evidence="8 16" id="KW-0028">Amino-acid biosynthesis</keyword>
<reference evidence="20 21" key="1">
    <citation type="journal article" date="2013" name="Genome Announc.">
        <title>Complete Genome Sequence of the Porcine Strain Brachyspira pilosicoli P43/6/78(T.).</title>
        <authorList>
            <person name="Lin C."/>
            <person name="den Bakker H.C."/>
            <person name="Suzuki H."/>
            <person name="Lefebure T."/>
            <person name="Ponnala L."/>
            <person name="Sun Q."/>
            <person name="Stanhope M.J."/>
            <person name="Wiedmann M."/>
            <person name="Duhamel G.E."/>
        </authorList>
    </citation>
    <scope>NUCLEOTIDE SEQUENCE [LARGE SCALE GENOMIC DNA]</scope>
    <source>
        <strain evidence="20 21">P43/6/78</strain>
    </source>
</reference>
<dbReference type="HAMAP" id="MF_02121">
    <property type="entry name" value="ASADH"/>
    <property type="match status" value="1"/>
</dbReference>
<dbReference type="NCBIfam" id="TIGR01296">
    <property type="entry name" value="asd_B"/>
    <property type="match status" value="1"/>
</dbReference>
<comment type="pathway">
    <text evidence="2 16">Amino-acid biosynthesis; L-methionine biosynthesis via de novo pathway; L-homoserine from L-aspartate: step 2/3.</text>
</comment>
<evidence type="ECO:0000256" key="13">
    <source>
        <dbReference type="ARBA" id="ARBA00023154"/>
    </source>
</evidence>
<evidence type="ECO:0000256" key="10">
    <source>
        <dbReference type="ARBA" id="ARBA00022857"/>
    </source>
</evidence>
<evidence type="ECO:0000256" key="6">
    <source>
        <dbReference type="ARBA" id="ARBA00011738"/>
    </source>
</evidence>
<protein>
    <recommendedName>
        <fullName evidence="7 16">Aspartate-semialdehyde dehydrogenase</fullName>
        <shortName evidence="16">ASA dehydrogenase</shortName>
        <shortName evidence="16">ASADH</shortName>
        <ecNumber evidence="7 16">1.2.1.11</ecNumber>
    </recommendedName>
    <alternativeName>
        <fullName evidence="16">Aspartate-beta-semialdehyde dehydrogenase</fullName>
    </alternativeName>
</protein>
<evidence type="ECO:0000313" key="21">
    <source>
        <dbReference type="Proteomes" id="UP000010793"/>
    </source>
</evidence>
<dbReference type="InterPro" id="IPR012080">
    <property type="entry name" value="Asp_semialdehyde_DH"/>
</dbReference>
<keyword evidence="12 16" id="KW-0560">Oxidoreductase</keyword>
<dbReference type="SUPFAM" id="SSF55347">
    <property type="entry name" value="Glyceraldehyde-3-phosphate dehydrogenase-like, C-terminal domain"/>
    <property type="match status" value="1"/>
</dbReference>
<feature type="binding site" evidence="16">
    <location>
        <position position="155"/>
    </location>
    <ligand>
        <name>substrate</name>
    </ligand>
</feature>
<comment type="pathway">
    <text evidence="4 16">Amino-acid biosynthesis; L-threonine biosynthesis; L-threonine from L-aspartate: step 2/5.</text>
</comment>
<dbReference type="NCBIfam" id="NF011456">
    <property type="entry name" value="PRK14874.1"/>
    <property type="match status" value="1"/>
</dbReference>
<dbReference type="GO" id="GO:0009097">
    <property type="term" value="P:isoleucine biosynthetic process"/>
    <property type="evidence" value="ECO:0007669"/>
    <property type="project" value="UniProtKB-UniRule"/>
</dbReference>
<dbReference type="Pfam" id="PF02774">
    <property type="entry name" value="Semialdhyde_dhC"/>
    <property type="match status" value="1"/>
</dbReference>
<dbReference type="SUPFAM" id="SSF51735">
    <property type="entry name" value="NAD(P)-binding Rossmann-fold domains"/>
    <property type="match status" value="1"/>
</dbReference>
<feature type="compositionally biased region" description="Basic and acidic residues" evidence="18">
    <location>
        <begin position="357"/>
        <end position="366"/>
    </location>
</feature>
<gene>
    <name evidence="16" type="primary">asd</name>
    <name evidence="20" type="ORF">BPP43_09265</name>
</gene>
<dbReference type="UniPathway" id="UPA00050">
    <property type="reaction ID" value="UER00463"/>
</dbReference>
<dbReference type="EMBL" id="CP002873">
    <property type="protein sequence ID" value="AGA67036.1"/>
    <property type="molecule type" value="Genomic_DNA"/>
</dbReference>
<feature type="binding site" evidence="16">
    <location>
        <position position="99"/>
    </location>
    <ligand>
        <name>phosphate</name>
        <dbReference type="ChEBI" id="CHEBI:43474"/>
    </ligand>
</feature>
<keyword evidence="13 16" id="KW-0457">Lysine biosynthesis</keyword>
<keyword evidence="14 16" id="KW-0486">Methionine biosynthesis</keyword>
<evidence type="ECO:0000256" key="7">
    <source>
        <dbReference type="ARBA" id="ARBA00013120"/>
    </source>
</evidence>
<evidence type="ECO:0000256" key="3">
    <source>
        <dbReference type="ARBA" id="ARBA00005076"/>
    </source>
</evidence>
<dbReference type="UniPathway" id="UPA00034">
    <property type="reaction ID" value="UER00016"/>
</dbReference>
<feature type="region of interest" description="Disordered" evidence="18">
    <location>
        <begin position="340"/>
        <end position="366"/>
    </location>
</feature>
<accession>A0A3B6VME2</accession>
<dbReference type="Gene3D" id="3.40.50.720">
    <property type="entry name" value="NAD(P)-binding Rossmann-like Domain"/>
    <property type="match status" value="1"/>
</dbReference>
<sequence length="366" mass="40523">MKKVNVCLLGASGAVGKEMLKILQERKFPVNELRLLGNKTAGQKVIFNNKEYTIEKPTKDSFKDMDITLVAVGSDESKKLSPLAAKAGSVVIDNSSAFRMDKNVPLVVPEVNPEDVKLHKGIIANPNCSTIIALVALAPLHKFAKIKRVIASTYQAVSGAGKEGMEELQQQVYDYAEQKKLNIKAFKYQILFNLIPQIDAFDSKTGYTKEELKMTNEGRKILHAPDLQVSCTCVRVPVLRSHSESITIETEKKLTAKKAKELLSKAKGVKVVDNPSQFKYPMPLDTTDQDNIFVGRIREDISAKNSLTFWCAGDQIRKGAATNAVQIAELVLPLLDKESKKEEAPKKRVCKPKKAAAKKEVKKTDK</sequence>
<feature type="binding site" evidence="16">
    <location>
        <begin position="12"/>
        <end position="15"/>
    </location>
    <ligand>
        <name>NADP(+)</name>
        <dbReference type="ChEBI" id="CHEBI:58349"/>
    </ligand>
</feature>
<evidence type="ECO:0000256" key="18">
    <source>
        <dbReference type="SAM" id="MobiDB-lite"/>
    </source>
</evidence>
<dbReference type="EC" id="1.2.1.11" evidence="7 16"/>
<evidence type="ECO:0000256" key="14">
    <source>
        <dbReference type="ARBA" id="ARBA00023167"/>
    </source>
</evidence>
<dbReference type="KEGG" id="bpip:BPP43_09265"/>
<dbReference type="CDD" id="cd18131">
    <property type="entry name" value="ASADH_C_bac_euk_like"/>
    <property type="match status" value="1"/>
</dbReference>
<evidence type="ECO:0000259" key="19">
    <source>
        <dbReference type="SMART" id="SM00859"/>
    </source>
</evidence>
<feature type="binding site" evidence="16">
    <location>
        <begin position="158"/>
        <end position="159"/>
    </location>
    <ligand>
        <name>NADP(+)</name>
        <dbReference type="ChEBI" id="CHEBI:58349"/>
    </ligand>
</feature>
<dbReference type="GO" id="GO:0050661">
    <property type="term" value="F:NADP binding"/>
    <property type="evidence" value="ECO:0007669"/>
    <property type="project" value="UniProtKB-UniRule"/>
</dbReference>
<dbReference type="GO" id="GO:0009089">
    <property type="term" value="P:lysine biosynthetic process via diaminopimelate"/>
    <property type="evidence" value="ECO:0007669"/>
    <property type="project" value="UniProtKB-UniRule"/>
</dbReference>
<evidence type="ECO:0000256" key="9">
    <source>
        <dbReference type="ARBA" id="ARBA00022697"/>
    </source>
</evidence>
<evidence type="ECO:0000256" key="15">
    <source>
        <dbReference type="ARBA" id="ARBA00047891"/>
    </source>
</evidence>
<dbReference type="InterPro" id="IPR000534">
    <property type="entry name" value="Semialdehyde_DH_NAD-bd"/>
</dbReference>
<keyword evidence="10 16" id="KW-0521">NADP</keyword>
<feature type="domain" description="Semialdehyde dehydrogenase NAD-binding" evidence="19">
    <location>
        <begin position="5"/>
        <end position="119"/>
    </location>
</feature>
<dbReference type="AlphaFoldDB" id="A0A3B6VME2"/>
<comment type="function">
    <text evidence="1 16">Catalyzes the NADPH-dependent formation of L-aspartate-semialdehyde (L-ASA) by the reductive dephosphorylation of L-aspartyl-4-phosphate.</text>
</comment>
<comment type="caution">
    <text evidence="16">Lacks conserved residue(s) required for the propagation of feature annotation.</text>
</comment>
<comment type="pathway">
    <text evidence="3 16">Amino-acid biosynthesis; L-lysine biosynthesis via DAP pathway; (S)-tetrahydrodipicolinate from L-aspartate: step 2/4.</text>
</comment>
<feature type="binding site" evidence="16">
    <location>
        <position position="204"/>
    </location>
    <ligand>
        <name>phosphate</name>
        <dbReference type="ChEBI" id="CHEBI:43474"/>
    </ligand>
</feature>
<keyword evidence="21" id="KW-1185">Reference proteome</keyword>
<dbReference type="GO" id="GO:0009088">
    <property type="term" value="P:threonine biosynthetic process"/>
    <property type="evidence" value="ECO:0007669"/>
    <property type="project" value="UniProtKB-UniRule"/>
</dbReference>
<dbReference type="UniPathway" id="UPA00051">
    <property type="reaction ID" value="UER00464"/>
</dbReference>
<evidence type="ECO:0000256" key="11">
    <source>
        <dbReference type="ARBA" id="ARBA00022915"/>
    </source>
</evidence>
<feature type="active site" description="Proton acceptor" evidence="16 17">
    <location>
        <position position="242"/>
    </location>
</feature>
<comment type="subunit">
    <text evidence="6 16">Homodimer.</text>
</comment>
<dbReference type="InterPro" id="IPR012280">
    <property type="entry name" value="Semialdhyde_DH_dimer_dom"/>
</dbReference>
<dbReference type="GO" id="GO:0046983">
    <property type="term" value="F:protein dimerization activity"/>
    <property type="evidence" value="ECO:0007669"/>
    <property type="project" value="InterPro"/>
</dbReference>
<feature type="compositionally biased region" description="Basic residues" evidence="18">
    <location>
        <begin position="347"/>
        <end position="356"/>
    </location>
</feature>
<feature type="binding site" evidence="16">
    <location>
        <position position="235"/>
    </location>
    <ligand>
        <name>substrate</name>
    </ligand>
</feature>
<dbReference type="RefSeq" id="WP_013244111.1">
    <property type="nucleotide sequence ID" value="NC_019908.1"/>
</dbReference>
<dbReference type="GO" id="GO:0004073">
    <property type="term" value="F:aspartate-semialdehyde dehydrogenase activity"/>
    <property type="evidence" value="ECO:0007669"/>
    <property type="project" value="UniProtKB-UniRule"/>
</dbReference>
<proteinExistence type="inferred from homology"/>
<dbReference type="Pfam" id="PF01118">
    <property type="entry name" value="Semialdhyde_dh"/>
    <property type="match status" value="1"/>
</dbReference>
<dbReference type="InterPro" id="IPR036291">
    <property type="entry name" value="NAD(P)-bd_dom_sf"/>
</dbReference>